<evidence type="ECO:0000313" key="2">
    <source>
        <dbReference type="EMBL" id="MFD2611397.1"/>
    </source>
</evidence>
<dbReference type="Proteomes" id="UP001597541">
    <property type="component" value="Unassembled WGS sequence"/>
</dbReference>
<evidence type="ECO:0000313" key="3">
    <source>
        <dbReference type="Proteomes" id="UP001597541"/>
    </source>
</evidence>
<accession>A0ABW5PB86</accession>
<evidence type="ECO:0000259" key="1">
    <source>
        <dbReference type="Pfam" id="PF10137"/>
    </source>
</evidence>
<dbReference type="RefSeq" id="WP_377599973.1">
    <property type="nucleotide sequence ID" value="NZ_JBHUME010000002.1"/>
</dbReference>
<comment type="caution">
    <text evidence="2">The sequence shown here is derived from an EMBL/GenBank/DDBJ whole genome shotgun (WGS) entry which is preliminary data.</text>
</comment>
<dbReference type="EMBL" id="JBHUME010000002">
    <property type="protein sequence ID" value="MFD2611397.1"/>
    <property type="molecule type" value="Genomic_DNA"/>
</dbReference>
<feature type="domain" description="CD-NTase-associated protein 12/Pycsar effector protein TIR" evidence="1">
    <location>
        <begin position="6"/>
        <end position="59"/>
    </location>
</feature>
<sequence>MSLLAEDETAEGKIRARQNVIHEAGLFQGKLGFKKAILLRQEGLDDFSNVDGLQYIGFSGDNIEQTFYELGRVLKREGIIK</sequence>
<name>A0ABW5PB86_9BACL</name>
<protein>
    <submittedName>
        <fullName evidence="2">TIR domain-containing protein</fullName>
    </submittedName>
</protein>
<dbReference type="InterPro" id="IPR019302">
    <property type="entry name" value="CAP12/PCTIR_TIR_dom"/>
</dbReference>
<gene>
    <name evidence="2" type="ORF">ACFSUF_03055</name>
</gene>
<dbReference type="Pfam" id="PF10137">
    <property type="entry name" value="CAP12-PCTIR_TIR"/>
    <property type="match status" value="1"/>
</dbReference>
<organism evidence="2 3">
    <name type="scientific">Paenibacillus gansuensis</name>
    <dbReference type="NCBI Taxonomy" id="306542"/>
    <lineage>
        <taxon>Bacteria</taxon>
        <taxon>Bacillati</taxon>
        <taxon>Bacillota</taxon>
        <taxon>Bacilli</taxon>
        <taxon>Bacillales</taxon>
        <taxon>Paenibacillaceae</taxon>
        <taxon>Paenibacillus</taxon>
    </lineage>
</organism>
<reference evidence="3" key="1">
    <citation type="journal article" date="2019" name="Int. J. Syst. Evol. Microbiol.">
        <title>The Global Catalogue of Microorganisms (GCM) 10K type strain sequencing project: providing services to taxonomists for standard genome sequencing and annotation.</title>
        <authorList>
            <consortium name="The Broad Institute Genomics Platform"/>
            <consortium name="The Broad Institute Genome Sequencing Center for Infectious Disease"/>
            <person name="Wu L."/>
            <person name="Ma J."/>
        </authorList>
    </citation>
    <scope>NUCLEOTIDE SEQUENCE [LARGE SCALE GENOMIC DNA]</scope>
    <source>
        <strain evidence="3">KCTC 3950</strain>
    </source>
</reference>
<proteinExistence type="predicted"/>
<keyword evidence="3" id="KW-1185">Reference proteome</keyword>